<dbReference type="InterPro" id="IPR011990">
    <property type="entry name" value="TPR-like_helical_dom_sf"/>
</dbReference>
<dbReference type="EMBL" id="VICG01000011">
    <property type="protein sequence ID" value="KAA8567355.1"/>
    <property type="molecule type" value="Genomic_DNA"/>
</dbReference>
<dbReference type="Gene3D" id="1.25.40.10">
    <property type="entry name" value="Tetratricopeptide repeat domain"/>
    <property type="match status" value="4"/>
</dbReference>
<keyword evidence="3" id="KW-1185">Reference proteome</keyword>
<comment type="caution">
    <text evidence="2">The sequence shown here is derived from an EMBL/GenBank/DDBJ whole genome shotgun (WGS) entry which is preliminary data.</text>
</comment>
<dbReference type="SUPFAM" id="SSF48452">
    <property type="entry name" value="TPR-like"/>
    <property type="match status" value="2"/>
</dbReference>
<evidence type="ECO:0000259" key="1">
    <source>
        <dbReference type="Pfam" id="PF12770"/>
    </source>
</evidence>
<accession>A0A5M9JJV7</accession>
<name>A0A5M9JJV7_MONFR</name>
<protein>
    <recommendedName>
        <fullName evidence="1">CHAT domain-containing protein</fullName>
    </recommendedName>
</protein>
<feature type="domain" description="CHAT" evidence="1">
    <location>
        <begin position="1117"/>
        <end position="1268"/>
    </location>
</feature>
<proteinExistence type="predicted"/>
<reference evidence="2 3" key="1">
    <citation type="submission" date="2019-06" db="EMBL/GenBank/DDBJ databases">
        <title>Genome Sequence of the Brown Rot Fungal Pathogen Monilinia fructicola.</title>
        <authorList>
            <person name="De Miccolis Angelini R.M."/>
            <person name="Landi L."/>
            <person name="Abate D."/>
            <person name="Pollastro S."/>
            <person name="Romanazzi G."/>
            <person name="Faretra F."/>
        </authorList>
    </citation>
    <scope>NUCLEOTIDE SEQUENCE [LARGE SCALE GENOMIC DNA]</scope>
    <source>
        <strain evidence="2 3">Mfrc123</strain>
    </source>
</reference>
<evidence type="ECO:0000313" key="2">
    <source>
        <dbReference type="EMBL" id="KAA8567355.1"/>
    </source>
</evidence>
<dbReference type="SUPFAM" id="SSF81901">
    <property type="entry name" value="HCP-like"/>
    <property type="match status" value="1"/>
</dbReference>
<sequence>MAQQVPIAQVHIDAVKGWLKNELSSDNGHPGTFLNNESYFDSLPNSAKVFICAIHRAGPHPEMAKLCRTRASAALAEAKQRPTRDNYDAAIAIYALTVLCMTSDDPARAEYLSEFGHALQAKWEFFHDSEDFNNIVHYYSKAVDVAKPDHPALGAYVTDLAVFLSKRYDQTKKNEDREEAKRHFLWAIELSKNHPLAPIMMSNAGDFIRRTVKREDPLRVSSLSEACQLQKEATQCLRPFLNLPYATIRRNAGIAYHDLFCVTREETTSDLAIEHFKASLASSSSTSSMYDLAQNELVEHYMLRQRLWDRLADLNEAHTIYDEQIKRNPEAYLSLAGKAECYRVMGSVYDKCESARVSFETARGYMDLAIEKLPQNSNSRAWLSFRKSSLYYSWFENSGDLRHLHVACEEARMSTEFVKDPNFWDFSRWHAEALLLRYNHLQSLNDLEVAFHAIGSAIQHVPDGATEYKADCDRVYGKCLLLKYSLENQVALLDAAISHLTAACTVTVDEKGMTVSRCLALNDLGNAYCKKFDHSHSIKDLNKAIQAYQQGFDILSQIGADNKHPDYFMLAAGMGYAMFQRFIFWGAKDDITAAVKHYQTAISNIDSYHRNYALRASNLSYALQQKFSIDHDIKHLKHAQSYLGEALAHLQADNLVQWRNLHIQMGNVYMSLFIHAPEKRDEDLDRAEECYMAAMNTRSVRDIESEADTEPNIEMAMAVTNLAILWRKRAERSGKWEDFAKSLEYSDRASTLTPSQNPRLWSVHLNKATTLTLAHEKYPSCHYGEQSLELFKELTRTLHSAPSQAIQALEGAASMEMTLHKDAKEAFKYYSIAIEMLPEVIMLHSSRLEQLRCIRNHHTIPSSATALSIQAGNDPKTTVQTLESSRAFIWNRILAEQSPITRLRDSFPELADEFESLRASLMAHSSPRVSQMTPPSTLSTQDLERLRRQDVSVEYSELLRKIREKKDFQDFLQPSDALKYLQNADRDGPIIYINFSKYRSDAIIIGARKVYTISLPSLNMDELLHYALRMYQARIELSAGTPKEFISACEAYNEVMTWLWKTVARPILDKIDYAEFKIGDSVKPRVAWVSSGWLSLFPIHAAGDFQSDTTTTEKSYVAAKLKTCTSVHFATHGIANPADPSESTLLLQDWKERPLNVRSILKTRLQDCNFAFLSACESALNKDLNLRDEGIHLAGAFHMAGVPHVVASMWMVGDDVASNISGLFYERLGRDGEVVDWDTAAWALDGAVCELRRQSVPPILWGAFVHSGP</sequence>
<dbReference type="AlphaFoldDB" id="A0A5M9JJV7"/>
<dbReference type="Pfam" id="PF12770">
    <property type="entry name" value="CHAT"/>
    <property type="match status" value="1"/>
</dbReference>
<dbReference type="InterPro" id="IPR024983">
    <property type="entry name" value="CHAT_dom"/>
</dbReference>
<dbReference type="Proteomes" id="UP000322873">
    <property type="component" value="Unassembled WGS sequence"/>
</dbReference>
<gene>
    <name evidence="2" type="ORF">EYC84_010383</name>
</gene>
<dbReference type="VEuPathDB" id="FungiDB:MFRU_007g03750"/>
<organism evidence="2 3">
    <name type="scientific">Monilinia fructicola</name>
    <name type="common">Brown rot fungus</name>
    <name type="synonym">Ciboria fructicola</name>
    <dbReference type="NCBI Taxonomy" id="38448"/>
    <lineage>
        <taxon>Eukaryota</taxon>
        <taxon>Fungi</taxon>
        <taxon>Dikarya</taxon>
        <taxon>Ascomycota</taxon>
        <taxon>Pezizomycotina</taxon>
        <taxon>Leotiomycetes</taxon>
        <taxon>Helotiales</taxon>
        <taxon>Sclerotiniaceae</taxon>
        <taxon>Monilinia</taxon>
    </lineage>
</organism>
<evidence type="ECO:0000313" key="3">
    <source>
        <dbReference type="Proteomes" id="UP000322873"/>
    </source>
</evidence>